<feature type="domain" description="RNase H type-1" evidence="2">
    <location>
        <begin position="40"/>
        <end position="106"/>
    </location>
</feature>
<sequence>MALFNWAEKSSVGPLASKNQQFINTLFPQYVFFQKKIKSSLNLGLREMEIEGDSRSVIRKLEEKEDRSDIAVFIHDSKNLFLDFQTCIFLFTNREANEVAHIVASEGIKRRESTYLANQVHSGAAEMVAEDRRRTESMRELRRRRAGDEEENIL</sequence>
<dbReference type="CDD" id="cd06222">
    <property type="entry name" value="RNase_H_like"/>
    <property type="match status" value="1"/>
</dbReference>
<gene>
    <name evidence="3" type="ORF">PVK06_010105</name>
</gene>
<dbReference type="InterPro" id="IPR002156">
    <property type="entry name" value="RNaseH_domain"/>
</dbReference>
<name>A0ABR0QPD3_GOSAR</name>
<dbReference type="Pfam" id="PF13456">
    <property type="entry name" value="RVT_3"/>
    <property type="match status" value="1"/>
</dbReference>
<evidence type="ECO:0000313" key="3">
    <source>
        <dbReference type="EMBL" id="KAK5841196.1"/>
    </source>
</evidence>
<dbReference type="Proteomes" id="UP001358586">
    <property type="component" value="Chromosome 3"/>
</dbReference>
<proteinExistence type="predicted"/>
<protein>
    <recommendedName>
        <fullName evidence="2">RNase H type-1 domain-containing protein</fullName>
    </recommendedName>
</protein>
<comment type="caution">
    <text evidence="3">The sequence shown here is derived from an EMBL/GenBank/DDBJ whole genome shotgun (WGS) entry which is preliminary data.</text>
</comment>
<keyword evidence="4" id="KW-1185">Reference proteome</keyword>
<evidence type="ECO:0000256" key="1">
    <source>
        <dbReference type="SAM" id="MobiDB-lite"/>
    </source>
</evidence>
<reference evidence="3 4" key="1">
    <citation type="submission" date="2023-03" db="EMBL/GenBank/DDBJ databases">
        <title>WGS of Gossypium arboreum.</title>
        <authorList>
            <person name="Yu D."/>
        </authorList>
    </citation>
    <scope>NUCLEOTIDE SEQUENCE [LARGE SCALE GENOMIC DNA]</scope>
    <source>
        <tissue evidence="3">Leaf</tissue>
    </source>
</reference>
<accession>A0ABR0QPD3</accession>
<organism evidence="3 4">
    <name type="scientific">Gossypium arboreum</name>
    <name type="common">Tree cotton</name>
    <name type="synonym">Gossypium nanking</name>
    <dbReference type="NCBI Taxonomy" id="29729"/>
    <lineage>
        <taxon>Eukaryota</taxon>
        <taxon>Viridiplantae</taxon>
        <taxon>Streptophyta</taxon>
        <taxon>Embryophyta</taxon>
        <taxon>Tracheophyta</taxon>
        <taxon>Spermatophyta</taxon>
        <taxon>Magnoliopsida</taxon>
        <taxon>eudicotyledons</taxon>
        <taxon>Gunneridae</taxon>
        <taxon>Pentapetalae</taxon>
        <taxon>rosids</taxon>
        <taxon>malvids</taxon>
        <taxon>Malvales</taxon>
        <taxon>Malvaceae</taxon>
        <taxon>Malvoideae</taxon>
        <taxon>Gossypium</taxon>
    </lineage>
</organism>
<evidence type="ECO:0000259" key="2">
    <source>
        <dbReference type="Pfam" id="PF13456"/>
    </source>
</evidence>
<evidence type="ECO:0000313" key="4">
    <source>
        <dbReference type="Proteomes" id="UP001358586"/>
    </source>
</evidence>
<dbReference type="InterPro" id="IPR044730">
    <property type="entry name" value="RNase_H-like_dom_plant"/>
</dbReference>
<feature type="compositionally biased region" description="Basic and acidic residues" evidence="1">
    <location>
        <begin position="129"/>
        <end position="140"/>
    </location>
</feature>
<dbReference type="EMBL" id="JARKNE010000003">
    <property type="protein sequence ID" value="KAK5841196.1"/>
    <property type="molecule type" value="Genomic_DNA"/>
</dbReference>
<feature type="region of interest" description="Disordered" evidence="1">
    <location>
        <begin position="127"/>
        <end position="154"/>
    </location>
</feature>